<dbReference type="InterPro" id="IPR029044">
    <property type="entry name" value="Nucleotide-diphossugar_trans"/>
</dbReference>
<dbReference type="Proteomes" id="UP000273807">
    <property type="component" value="Unassembled WGS sequence"/>
</dbReference>
<dbReference type="AlphaFoldDB" id="A0A3N0C4T3"/>
<comment type="pathway">
    <text evidence="1">Cell wall biogenesis; cell wall polysaccharide biosynthesis.</text>
</comment>
<organism evidence="6 7">
    <name type="scientific">Arthrobacter oryzae</name>
    <dbReference type="NCBI Taxonomy" id="409290"/>
    <lineage>
        <taxon>Bacteria</taxon>
        <taxon>Bacillati</taxon>
        <taxon>Actinomycetota</taxon>
        <taxon>Actinomycetes</taxon>
        <taxon>Micrococcales</taxon>
        <taxon>Micrococcaceae</taxon>
        <taxon>Arthrobacter</taxon>
    </lineage>
</organism>
<accession>A0A3N0C4T3</accession>
<dbReference type="OrthoDB" id="9771846at2"/>
<protein>
    <submittedName>
        <fullName evidence="6">Glycosyltransferase</fullName>
    </submittedName>
</protein>
<evidence type="ECO:0000259" key="5">
    <source>
        <dbReference type="Pfam" id="PF00535"/>
    </source>
</evidence>
<dbReference type="InterPro" id="IPR001173">
    <property type="entry name" value="Glyco_trans_2-like"/>
</dbReference>
<evidence type="ECO:0000313" key="6">
    <source>
        <dbReference type="EMBL" id="RNL57100.1"/>
    </source>
</evidence>
<sequence>MNSVTDRRQRRIAAVIAAFNPDDDLLAHAAAIRAQVDELVVVDDCSTAPDAAGIFSRLTQDGITVLAMPRNSGIAATLNRGVEEVEATTRPEFILTFDQDSLPVAGYVDNALATYDRATAAGHRVGFVSAESFSGHRVPAMSIGTGTGTGQPEAFDPMQSGFFVPATTFAAIGRFEAGFFIDCVDSEFTARARAAGYSVLIGAGCAVEHRLGARLPARLFGRQLRFKGNELSFNYYAPFRMYYIVRNGTVLIRRYWRRNPAWLLRRSVEESKAQILRFTFSPDRSSLVAAAWQGLLDAVRGRDGQISNDLLNRFRAR</sequence>
<proteinExistence type="inferred from homology"/>
<evidence type="ECO:0000256" key="3">
    <source>
        <dbReference type="ARBA" id="ARBA00022676"/>
    </source>
</evidence>
<evidence type="ECO:0000256" key="4">
    <source>
        <dbReference type="ARBA" id="ARBA00022679"/>
    </source>
</evidence>
<dbReference type="PANTHER" id="PTHR43179">
    <property type="entry name" value="RHAMNOSYLTRANSFERASE WBBL"/>
    <property type="match status" value="1"/>
</dbReference>
<comment type="similarity">
    <text evidence="2">Belongs to the glycosyltransferase 2 family.</text>
</comment>
<dbReference type="SUPFAM" id="SSF53448">
    <property type="entry name" value="Nucleotide-diphospho-sugar transferases"/>
    <property type="match status" value="1"/>
</dbReference>
<evidence type="ECO:0000313" key="7">
    <source>
        <dbReference type="Proteomes" id="UP000273807"/>
    </source>
</evidence>
<dbReference type="Gene3D" id="3.90.550.10">
    <property type="entry name" value="Spore Coat Polysaccharide Biosynthesis Protein SpsA, Chain A"/>
    <property type="match status" value="1"/>
</dbReference>
<evidence type="ECO:0000256" key="2">
    <source>
        <dbReference type="ARBA" id="ARBA00006739"/>
    </source>
</evidence>
<feature type="domain" description="Glycosyltransferase 2-like" evidence="5">
    <location>
        <begin position="15"/>
        <end position="131"/>
    </location>
</feature>
<keyword evidence="7" id="KW-1185">Reference proteome</keyword>
<gene>
    <name evidence="6" type="ORF">D7003_07955</name>
</gene>
<comment type="caution">
    <text evidence="6">The sequence shown here is derived from an EMBL/GenBank/DDBJ whole genome shotgun (WGS) entry which is preliminary data.</text>
</comment>
<dbReference type="PANTHER" id="PTHR43179:SF12">
    <property type="entry name" value="GALACTOFURANOSYLTRANSFERASE GLFT2"/>
    <property type="match status" value="1"/>
</dbReference>
<dbReference type="Pfam" id="PF00535">
    <property type="entry name" value="Glycos_transf_2"/>
    <property type="match status" value="1"/>
</dbReference>
<keyword evidence="4 6" id="KW-0808">Transferase</keyword>
<reference evidence="6 7" key="1">
    <citation type="submission" date="2018-10" db="EMBL/GenBank/DDBJ databases">
        <title>Genome sequencing of Arthrobacter oryzae TNB02.</title>
        <authorList>
            <person name="Cho Y.-J."/>
            <person name="Cho A."/>
            <person name="Kim O.-S."/>
        </authorList>
    </citation>
    <scope>NUCLEOTIDE SEQUENCE [LARGE SCALE GENOMIC DNA]</scope>
    <source>
        <strain evidence="6 7">TNB02</strain>
    </source>
</reference>
<name>A0A3N0C4T3_9MICC</name>
<evidence type="ECO:0000256" key="1">
    <source>
        <dbReference type="ARBA" id="ARBA00004776"/>
    </source>
</evidence>
<dbReference type="GO" id="GO:0016757">
    <property type="term" value="F:glycosyltransferase activity"/>
    <property type="evidence" value="ECO:0007669"/>
    <property type="project" value="UniProtKB-KW"/>
</dbReference>
<keyword evidence="3" id="KW-0328">Glycosyltransferase</keyword>
<dbReference type="EMBL" id="RBED01000083">
    <property type="protein sequence ID" value="RNL57100.1"/>
    <property type="molecule type" value="Genomic_DNA"/>
</dbReference>